<dbReference type="GO" id="GO:0044781">
    <property type="term" value="P:bacterial-type flagellum organization"/>
    <property type="evidence" value="ECO:0007669"/>
    <property type="project" value="UniProtKB-KW"/>
</dbReference>
<name>A0A143PQK8_LUTPR</name>
<evidence type="ECO:0000313" key="7">
    <source>
        <dbReference type="Proteomes" id="UP000076079"/>
    </source>
</evidence>
<feature type="region of interest" description="Disordered" evidence="5">
    <location>
        <begin position="88"/>
        <end position="123"/>
    </location>
</feature>
<protein>
    <recommendedName>
        <fullName evidence="2">Basal-body rod modification protein FlgD</fullName>
    </recommendedName>
</protein>
<feature type="region of interest" description="Disordered" evidence="5">
    <location>
        <begin position="1"/>
        <end position="26"/>
    </location>
</feature>
<proteinExistence type="inferred from homology"/>
<keyword evidence="7" id="KW-1185">Reference proteome</keyword>
<evidence type="ECO:0000256" key="4">
    <source>
        <dbReference type="ARBA" id="ARBA00024746"/>
    </source>
</evidence>
<comment type="similarity">
    <text evidence="1">Belongs to the FlgD family.</text>
</comment>
<organism evidence="6 7">
    <name type="scientific">Luteitalea pratensis</name>
    <dbReference type="NCBI Taxonomy" id="1855912"/>
    <lineage>
        <taxon>Bacteria</taxon>
        <taxon>Pseudomonadati</taxon>
        <taxon>Acidobacteriota</taxon>
        <taxon>Vicinamibacteria</taxon>
        <taxon>Vicinamibacterales</taxon>
        <taxon>Vicinamibacteraceae</taxon>
        <taxon>Luteitalea</taxon>
    </lineage>
</organism>
<dbReference type="AlphaFoldDB" id="A0A143PQK8"/>
<dbReference type="Pfam" id="PF03963">
    <property type="entry name" value="FlgD"/>
    <property type="match status" value="1"/>
</dbReference>
<dbReference type="InterPro" id="IPR005648">
    <property type="entry name" value="FlgD"/>
</dbReference>
<evidence type="ECO:0000256" key="5">
    <source>
        <dbReference type="SAM" id="MobiDB-lite"/>
    </source>
</evidence>
<reference evidence="6 7" key="1">
    <citation type="journal article" date="2016" name="Genome Announc.">
        <title>First Complete Genome Sequence of a Subdivision 6 Acidobacterium Strain.</title>
        <authorList>
            <person name="Huang S."/>
            <person name="Vieira S."/>
            <person name="Bunk B."/>
            <person name="Riedel T."/>
            <person name="Sproer C."/>
            <person name="Overmann J."/>
        </authorList>
    </citation>
    <scope>NUCLEOTIDE SEQUENCE [LARGE SCALE GENOMIC DNA]</scope>
    <source>
        <strain evidence="7">DSM 100886 HEG_-6_39</strain>
    </source>
</reference>
<evidence type="ECO:0000256" key="1">
    <source>
        <dbReference type="ARBA" id="ARBA00010577"/>
    </source>
</evidence>
<dbReference type="RefSeq" id="WP_110172073.1">
    <property type="nucleotide sequence ID" value="NZ_CP015136.1"/>
</dbReference>
<dbReference type="EMBL" id="CP015136">
    <property type="protein sequence ID" value="AMY10433.1"/>
    <property type="molecule type" value="Genomic_DNA"/>
</dbReference>
<keyword evidence="3" id="KW-1005">Bacterial flagellum biogenesis</keyword>
<comment type="function">
    <text evidence="4">Required for flagellar hook formation. May act as a scaffolding protein.</text>
</comment>
<feature type="compositionally biased region" description="Low complexity" evidence="5">
    <location>
        <begin position="1"/>
        <end position="19"/>
    </location>
</feature>
<dbReference type="STRING" id="1855912.LuPra_03663"/>
<dbReference type="Proteomes" id="UP000076079">
    <property type="component" value="Chromosome"/>
</dbReference>
<evidence type="ECO:0000256" key="3">
    <source>
        <dbReference type="ARBA" id="ARBA00022795"/>
    </source>
</evidence>
<dbReference type="PATRIC" id="fig|1813736.3.peg.3872"/>
<sequence length="123" mass="12293">MSTPAIGATAQAATNATQGKTDRTTRDLGQDAFLKLLTTQLQNQDPTKPQDNGEFIAQLATFSSLEKLTSISTRLDQIGTALGVTLTGTETAPAGTGAASSTGATSPGSTGDTGTSTTSNGGK</sequence>
<gene>
    <name evidence="6" type="primary">flgD</name>
    <name evidence="6" type="ORF">LuPra_03663</name>
</gene>
<evidence type="ECO:0000256" key="2">
    <source>
        <dbReference type="ARBA" id="ARBA00016013"/>
    </source>
</evidence>
<evidence type="ECO:0000313" key="6">
    <source>
        <dbReference type="EMBL" id="AMY10433.1"/>
    </source>
</evidence>
<reference evidence="7" key="2">
    <citation type="submission" date="2016-04" db="EMBL/GenBank/DDBJ databases">
        <title>First Complete Genome Sequence of a Subdivision 6 Acidobacterium.</title>
        <authorList>
            <person name="Huang S."/>
            <person name="Vieira S."/>
            <person name="Bunk B."/>
            <person name="Riedel T."/>
            <person name="Sproeer C."/>
            <person name="Overmann J."/>
        </authorList>
    </citation>
    <scope>NUCLEOTIDE SEQUENCE [LARGE SCALE GENOMIC DNA]</scope>
    <source>
        <strain evidence="7">DSM 100886 HEG_-6_39</strain>
    </source>
</reference>
<accession>A0A143PQK8</accession>
<dbReference type="OrthoDB" id="280334at2"/>
<dbReference type="KEGG" id="abac:LuPra_03663"/>